<evidence type="ECO:0000313" key="1">
    <source>
        <dbReference type="Proteomes" id="UP000887564"/>
    </source>
</evidence>
<dbReference type="Proteomes" id="UP000887564">
    <property type="component" value="Unplaced"/>
</dbReference>
<organism evidence="1 2">
    <name type="scientific">Parascaris equorum</name>
    <name type="common">Equine roundworm</name>
    <dbReference type="NCBI Taxonomy" id="6256"/>
    <lineage>
        <taxon>Eukaryota</taxon>
        <taxon>Metazoa</taxon>
        <taxon>Ecdysozoa</taxon>
        <taxon>Nematoda</taxon>
        <taxon>Chromadorea</taxon>
        <taxon>Rhabditida</taxon>
        <taxon>Spirurina</taxon>
        <taxon>Ascaridomorpha</taxon>
        <taxon>Ascaridoidea</taxon>
        <taxon>Ascarididae</taxon>
        <taxon>Parascaris</taxon>
    </lineage>
</organism>
<accession>A0A914R9E2</accession>
<sequence>MRAVDLLLSRTYMRLYEEAFGTARKSFASPPDQYVASVSGRIISSSRTMGVLQVLHSALSRSIL</sequence>
<dbReference type="AlphaFoldDB" id="A0A914R9E2"/>
<keyword evidence="1" id="KW-1185">Reference proteome</keyword>
<dbReference type="WBParaSite" id="PEQ_0000328201-mRNA-1">
    <property type="protein sequence ID" value="PEQ_0000328201-mRNA-1"/>
    <property type="gene ID" value="PEQ_0000328201"/>
</dbReference>
<reference evidence="2" key="1">
    <citation type="submission" date="2022-11" db="UniProtKB">
        <authorList>
            <consortium name="WormBaseParasite"/>
        </authorList>
    </citation>
    <scope>IDENTIFICATION</scope>
</reference>
<proteinExistence type="predicted"/>
<evidence type="ECO:0000313" key="2">
    <source>
        <dbReference type="WBParaSite" id="PEQ_0000328201-mRNA-1"/>
    </source>
</evidence>
<name>A0A914R9E2_PAREQ</name>
<protein>
    <submittedName>
        <fullName evidence="2">Uncharacterized protein</fullName>
    </submittedName>
</protein>